<accession>B2WDD4</accession>
<dbReference type="Proteomes" id="UP000001471">
    <property type="component" value="Unassembled WGS sequence"/>
</dbReference>
<gene>
    <name evidence="2" type="ORF">PTRG_07993</name>
</gene>
<name>B2WDD4_PYRTR</name>
<dbReference type="AlphaFoldDB" id="B2WDD4"/>
<proteinExistence type="predicted"/>
<evidence type="ECO:0000313" key="3">
    <source>
        <dbReference type="Proteomes" id="UP000001471"/>
    </source>
</evidence>
<feature type="region of interest" description="Disordered" evidence="1">
    <location>
        <begin position="85"/>
        <end position="113"/>
    </location>
</feature>
<evidence type="ECO:0000256" key="1">
    <source>
        <dbReference type="SAM" id="MobiDB-lite"/>
    </source>
</evidence>
<sequence length="113" mass="11963">MNPLNIRGGKDALGLTDAKATRCCALTLFASPALLTSPHSRPLYYNRICDAKSTIASQLPQPSLADGSSHLSAITVTRVPEVLDLSRTRSPTKSLRCSDLKPSSAKSRAAVAI</sequence>
<dbReference type="EMBL" id="DS231622">
    <property type="protein sequence ID" value="EDU50912.1"/>
    <property type="molecule type" value="Genomic_DNA"/>
</dbReference>
<dbReference type="InParanoid" id="B2WDD4"/>
<organism evidence="2 3">
    <name type="scientific">Pyrenophora tritici-repentis (strain Pt-1C-BFP)</name>
    <name type="common">Wheat tan spot fungus</name>
    <name type="synonym">Drechslera tritici-repentis</name>
    <dbReference type="NCBI Taxonomy" id="426418"/>
    <lineage>
        <taxon>Eukaryota</taxon>
        <taxon>Fungi</taxon>
        <taxon>Dikarya</taxon>
        <taxon>Ascomycota</taxon>
        <taxon>Pezizomycotina</taxon>
        <taxon>Dothideomycetes</taxon>
        <taxon>Pleosporomycetidae</taxon>
        <taxon>Pleosporales</taxon>
        <taxon>Pleosporineae</taxon>
        <taxon>Pleosporaceae</taxon>
        <taxon>Pyrenophora</taxon>
    </lineage>
</organism>
<evidence type="ECO:0000313" key="2">
    <source>
        <dbReference type="EMBL" id="EDU50912.1"/>
    </source>
</evidence>
<dbReference type="HOGENOM" id="CLU_2134837_0_0_1"/>
<protein>
    <submittedName>
        <fullName evidence="2">Uncharacterized protein</fullName>
    </submittedName>
</protein>
<reference evidence="3" key="1">
    <citation type="journal article" date="2013" name="G3 (Bethesda)">
        <title>Comparative genomics of a plant-pathogenic fungus, Pyrenophora tritici-repentis, reveals transduplication and the impact of repeat elements on pathogenicity and population divergence.</title>
        <authorList>
            <person name="Manning V.A."/>
            <person name="Pandelova I."/>
            <person name="Dhillon B."/>
            <person name="Wilhelm L.J."/>
            <person name="Goodwin S.B."/>
            <person name="Berlin A.M."/>
            <person name="Figueroa M."/>
            <person name="Freitag M."/>
            <person name="Hane J.K."/>
            <person name="Henrissat B."/>
            <person name="Holman W.H."/>
            <person name="Kodira C.D."/>
            <person name="Martin J."/>
            <person name="Oliver R.P."/>
            <person name="Robbertse B."/>
            <person name="Schackwitz W."/>
            <person name="Schwartz D.C."/>
            <person name="Spatafora J.W."/>
            <person name="Turgeon B.G."/>
            <person name="Yandava C."/>
            <person name="Young S."/>
            <person name="Zhou S."/>
            <person name="Zeng Q."/>
            <person name="Grigoriev I.V."/>
            <person name="Ma L.-J."/>
            <person name="Ciuffetti L.M."/>
        </authorList>
    </citation>
    <scope>NUCLEOTIDE SEQUENCE [LARGE SCALE GENOMIC DNA]</scope>
    <source>
        <strain evidence="3">Pt-1C-BFP</strain>
    </source>
</reference>